<evidence type="ECO:0000313" key="4">
    <source>
        <dbReference type="Proteomes" id="UP001231518"/>
    </source>
</evidence>
<feature type="domain" description="Ig-like" evidence="2">
    <location>
        <begin position="1189"/>
        <end position="1271"/>
    </location>
</feature>
<dbReference type="InterPro" id="IPR036179">
    <property type="entry name" value="Ig-like_dom_sf"/>
</dbReference>
<evidence type="ECO:0000313" key="3">
    <source>
        <dbReference type="EMBL" id="KAJ8704426.1"/>
    </source>
</evidence>
<feature type="compositionally biased region" description="Pro residues" evidence="1">
    <location>
        <begin position="1637"/>
        <end position="1648"/>
    </location>
</feature>
<sequence>MEAITISSVIEPDPVVTGTNFKDAISKAVKNTAKVFKSWQEDTVSSTENIVELSKRTEPLAPKINTGKSTSWSWRSKSLSDIEDVVTMLDKQDDLEDTVTLSAIESEFFTSIMVRGCNVIEDDVRRELSTPAPLTSITAFPTTLVPTTLVTTPEATTRSTTAATTTTVASTSPPGSLVYDLKQLKATTSSKPGHKEKTSELDKGGRHRRLFKISSILQNRFKSIMKNLTANTKHSTKASVLTPVTSLGSKLNISKRTCNFSSDTAVPINLTLVEEDAETRLESTETTRKHTDPMVDLHADEHEGFKVTFKLTSEDIHKEAAPHPPETLPHGKPHPPAHPTSLSPGKHHQHTAHHGTKCKMPDEPKDAVVYLEPETYDDQLYYEQEPLAAPPTQTPPDDHCEFKREASITNTYTAKDVAALEVIVDLMKNTLSYEDNAGAAYQRSNTLFDPFPTRNFHQNGSTNAIQVHIAIPFNLQNGKKRSPSVPNPVRVRKVFCARMSTPVDLEYQVHSFEATVRPTTPRMSKSSNFTEDALSPGMYLLIDKPSNGYGLKPILGQINLSDLKSRQVAAGTTASMSESKPTDTREETTSLKSLAKVTLSKDFVAAVNQQLIEMYENMSRVNKDVSNRPARSVWKSRKLKEKKGRKRSAEKYIVKRGIDWEAIKHFFGHDRVCNCKCKSNTAMCRACAASDAVIDELIFEFDNIGRYMADHCTEIQTFFWMNPLGGQRLRESVNKIDKSLTDYYKRVKGKCQGRLCKAFTNYLDKRRIIKTYKTKKEDSMSRLINDLAVLAEDLNKTVSLKESTTTATVKESTTKLSFMNKLKAATQKFLKGEKTETVKTKTEAPTTTRHGTESILPVKSGVIDIVTDANKKVMDYVIQDTTQNATQNPTIIIINEYGNKVNDVGDKEEFKNLLLSIIQFETNKLNNEWERVAYAGDGNKNENDVKRSIGNRPQVTTIAPTATLMATSKMPVTSLYEDSLPELDSSTKAPEGLLNKIVNKMGIKVVRNKKKVVKKASIRQVRKDRKNNIIRNRKLRINSYRPDTTSPTSDREARDSRRAAKSSKICDIQDTYDHLKKLQRSLPPKIFEMVAKNITCYRYKKADPIFVIPYKRKGKRWDWIRNKRSLKLHFYDKDDHKSYDEASIVNFGDDSNDSFERFAKGDDGIYKIVKRRKRAANLEVLERGLRNIPNLTPGEDELFVMAGDTVTMDCGLHTPVTTCDGKFLWKTDRNRMLKQDNVYVDDVSLVINNVEPKNVGTYTCSLDHTVRKNVKLNVLTIPSFDIVFLPVYKTQDNCSYDELKAIQKLGSLMADEIHCGTSCAVRIDEPVCQRDKGTKSTLVRAAGVISVTPRALNCSLQCKRDIVTSLVFMCATNTAGLSNIRVVVSKDGVNETLTPWRTLVRPVVTHTLRKKDTNGHHEYHKLISLLAPGKVDVVLICPAGYYLLPKYKLCSSCPPNTSSKTGDNTCRSCPRGTRAEPGAAKCHLVQTHPRRYDWWWYPPCGYVVACCGVLFGCTACMLLSLTVHLLSRDAELKERESGEREGSKTPQTMRRVTVAYAHIPGARPLSPSRVILPRFFRPSPASSRATGTYHWYAHIPGARPLSPSRVILPRFFRPSPASSRATDSQETKFELWKERNIPPPLPPIDFDP</sequence>
<dbReference type="EMBL" id="JARGEI010000031">
    <property type="protein sequence ID" value="KAJ8704426.1"/>
    <property type="molecule type" value="Genomic_DNA"/>
</dbReference>
<evidence type="ECO:0000259" key="2">
    <source>
        <dbReference type="PROSITE" id="PS50835"/>
    </source>
</evidence>
<feature type="region of interest" description="Disordered" evidence="1">
    <location>
        <begin position="319"/>
        <end position="362"/>
    </location>
</feature>
<reference evidence="3" key="1">
    <citation type="submission" date="2023-03" db="EMBL/GenBank/DDBJ databases">
        <title>Chromosome-level genomes of two armyworms, Mythimna separata and Mythimna loreyi, provide insights into the biosynthesis and reception of sex pheromones.</title>
        <authorList>
            <person name="Zhao H."/>
        </authorList>
    </citation>
    <scope>NUCLEOTIDE SEQUENCE</scope>
    <source>
        <strain evidence="3">BeijingLab</strain>
        <tissue evidence="3">Pupa</tissue>
    </source>
</reference>
<proteinExistence type="predicted"/>
<feature type="region of interest" description="Disordered" evidence="1">
    <location>
        <begin position="1038"/>
        <end position="1061"/>
    </location>
</feature>
<organism evidence="3 4">
    <name type="scientific">Mythimna separata</name>
    <name type="common">Oriental armyworm</name>
    <name type="synonym">Pseudaletia separata</name>
    <dbReference type="NCBI Taxonomy" id="271217"/>
    <lineage>
        <taxon>Eukaryota</taxon>
        <taxon>Metazoa</taxon>
        <taxon>Ecdysozoa</taxon>
        <taxon>Arthropoda</taxon>
        <taxon>Hexapoda</taxon>
        <taxon>Insecta</taxon>
        <taxon>Pterygota</taxon>
        <taxon>Neoptera</taxon>
        <taxon>Endopterygota</taxon>
        <taxon>Lepidoptera</taxon>
        <taxon>Glossata</taxon>
        <taxon>Ditrysia</taxon>
        <taxon>Noctuoidea</taxon>
        <taxon>Noctuidae</taxon>
        <taxon>Noctuinae</taxon>
        <taxon>Hadenini</taxon>
        <taxon>Mythimna</taxon>
    </lineage>
</organism>
<gene>
    <name evidence="3" type="ORF">PYW07_011614</name>
</gene>
<dbReference type="SMART" id="SM00409">
    <property type="entry name" value="IG"/>
    <property type="match status" value="1"/>
</dbReference>
<evidence type="ECO:0000256" key="1">
    <source>
        <dbReference type="SAM" id="MobiDB-lite"/>
    </source>
</evidence>
<keyword evidence="4" id="KW-1185">Reference proteome</keyword>
<name>A0AAD8DKJ0_MYTSE</name>
<feature type="compositionally biased region" description="Basic and acidic residues" evidence="1">
    <location>
        <begin position="1049"/>
        <end position="1058"/>
    </location>
</feature>
<dbReference type="InterPro" id="IPR013151">
    <property type="entry name" value="Immunoglobulin_dom"/>
</dbReference>
<protein>
    <recommendedName>
        <fullName evidence="2">Ig-like domain-containing protein</fullName>
    </recommendedName>
</protein>
<feature type="compositionally biased region" description="Basic and acidic residues" evidence="1">
    <location>
        <begin position="1623"/>
        <end position="1636"/>
    </location>
</feature>
<accession>A0AAD8DKJ0</accession>
<dbReference type="Pfam" id="PF00047">
    <property type="entry name" value="ig"/>
    <property type="match status" value="1"/>
</dbReference>
<dbReference type="Proteomes" id="UP001231518">
    <property type="component" value="Chromosome 29"/>
</dbReference>
<dbReference type="InterPro" id="IPR013783">
    <property type="entry name" value="Ig-like_fold"/>
</dbReference>
<feature type="compositionally biased region" description="Basic residues" evidence="1">
    <location>
        <begin position="345"/>
        <end position="357"/>
    </location>
</feature>
<comment type="caution">
    <text evidence="3">The sequence shown here is derived from an EMBL/GenBank/DDBJ whole genome shotgun (WGS) entry which is preliminary data.</text>
</comment>
<feature type="region of interest" description="Disordered" evidence="1">
    <location>
        <begin position="1615"/>
        <end position="1648"/>
    </location>
</feature>
<dbReference type="SUPFAM" id="SSF48726">
    <property type="entry name" value="Immunoglobulin"/>
    <property type="match status" value="1"/>
</dbReference>
<dbReference type="Gene3D" id="2.60.40.10">
    <property type="entry name" value="Immunoglobulins"/>
    <property type="match status" value="1"/>
</dbReference>
<dbReference type="PROSITE" id="PS50835">
    <property type="entry name" value="IG_LIKE"/>
    <property type="match status" value="1"/>
</dbReference>
<dbReference type="InterPro" id="IPR007110">
    <property type="entry name" value="Ig-like_dom"/>
</dbReference>
<dbReference type="InterPro" id="IPR003599">
    <property type="entry name" value="Ig_sub"/>
</dbReference>